<sequence>MSAARLLLLVTACRLAALVHPLGQSTACVALRSSAGGQWAAECVVTADGMEQLSGGARALGTVPGVCARGPAPAAMDITAGAILSSAYLAVRSMFPANPLRGPFHSAWDYMLNNYTKFQIAT</sequence>
<name>A0A401S2Y4_CHIPU</name>
<dbReference type="EMBL" id="BEZZ01000065">
    <property type="protein sequence ID" value="GCC24744.1"/>
    <property type="molecule type" value="Genomic_DNA"/>
</dbReference>
<protein>
    <submittedName>
        <fullName evidence="2">Uncharacterized protein</fullName>
    </submittedName>
</protein>
<feature type="signal peptide" evidence="1">
    <location>
        <begin position="1"/>
        <end position="18"/>
    </location>
</feature>
<evidence type="ECO:0000313" key="3">
    <source>
        <dbReference type="Proteomes" id="UP000287033"/>
    </source>
</evidence>
<evidence type="ECO:0000313" key="2">
    <source>
        <dbReference type="EMBL" id="GCC24744.1"/>
    </source>
</evidence>
<dbReference type="STRING" id="137246.A0A401S2Y4"/>
<proteinExistence type="predicted"/>
<organism evidence="2 3">
    <name type="scientific">Chiloscyllium punctatum</name>
    <name type="common">Brownbanded bambooshark</name>
    <name type="synonym">Hemiscyllium punctatum</name>
    <dbReference type="NCBI Taxonomy" id="137246"/>
    <lineage>
        <taxon>Eukaryota</taxon>
        <taxon>Metazoa</taxon>
        <taxon>Chordata</taxon>
        <taxon>Craniata</taxon>
        <taxon>Vertebrata</taxon>
        <taxon>Chondrichthyes</taxon>
        <taxon>Elasmobranchii</taxon>
        <taxon>Galeomorphii</taxon>
        <taxon>Galeoidea</taxon>
        <taxon>Orectolobiformes</taxon>
        <taxon>Hemiscylliidae</taxon>
        <taxon>Chiloscyllium</taxon>
    </lineage>
</organism>
<gene>
    <name evidence="2" type="ORF">chiPu_0003146</name>
</gene>
<dbReference type="AlphaFoldDB" id="A0A401S2Y4"/>
<accession>A0A401S2Y4</accession>
<dbReference type="Proteomes" id="UP000287033">
    <property type="component" value="Unassembled WGS sequence"/>
</dbReference>
<feature type="chain" id="PRO_5019039703" evidence="1">
    <location>
        <begin position="19"/>
        <end position="122"/>
    </location>
</feature>
<evidence type="ECO:0000256" key="1">
    <source>
        <dbReference type="SAM" id="SignalP"/>
    </source>
</evidence>
<comment type="caution">
    <text evidence="2">The sequence shown here is derived from an EMBL/GenBank/DDBJ whole genome shotgun (WGS) entry which is preliminary data.</text>
</comment>
<keyword evidence="3" id="KW-1185">Reference proteome</keyword>
<keyword evidence="1" id="KW-0732">Signal</keyword>
<reference evidence="2 3" key="1">
    <citation type="journal article" date="2018" name="Nat. Ecol. Evol.">
        <title>Shark genomes provide insights into elasmobranch evolution and the origin of vertebrates.</title>
        <authorList>
            <person name="Hara Y"/>
            <person name="Yamaguchi K"/>
            <person name="Onimaru K"/>
            <person name="Kadota M"/>
            <person name="Koyanagi M"/>
            <person name="Keeley SD"/>
            <person name="Tatsumi K"/>
            <person name="Tanaka K"/>
            <person name="Motone F"/>
            <person name="Kageyama Y"/>
            <person name="Nozu R"/>
            <person name="Adachi N"/>
            <person name="Nishimura O"/>
            <person name="Nakagawa R"/>
            <person name="Tanegashima C"/>
            <person name="Kiyatake I"/>
            <person name="Matsumoto R"/>
            <person name="Murakumo K"/>
            <person name="Nishida K"/>
            <person name="Terakita A"/>
            <person name="Kuratani S"/>
            <person name="Sato K"/>
            <person name="Hyodo S Kuraku.S."/>
        </authorList>
    </citation>
    <scope>NUCLEOTIDE SEQUENCE [LARGE SCALE GENOMIC DNA]</scope>
</reference>